<feature type="compositionally biased region" description="Polar residues" evidence="1">
    <location>
        <begin position="491"/>
        <end position="505"/>
    </location>
</feature>
<keyword evidence="2" id="KW-0472">Membrane</keyword>
<dbReference type="Proteomes" id="UP000277928">
    <property type="component" value="Unassembled WGS sequence"/>
</dbReference>
<dbReference type="EMBL" id="UYRX01000033">
    <property type="protein sequence ID" value="VDK70279.1"/>
    <property type="molecule type" value="Genomic_DNA"/>
</dbReference>
<protein>
    <submittedName>
        <fullName evidence="3">Uncharacterized protein</fullName>
    </submittedName>
</protein>
<accession>A0A3P6SES3</accession>
<sequence>MNIKRVNLSARLHTNETYESYFKRRVAAVVSTYCEQQTDECITTTLRLKKENVVLLSVKSTSSEATAIGFVVTKSQRRSTLSTMRILDSDKVKYVLSKQLAALSRILGGVRIEHVEVVTMEKYRGSNNRGTIKLDNFGLLIILSSASTFLIITYTIAAVRVCRDCYAKKQAKKNGNKLNNAFEMPNYGACVEQNEISKSYDIHSTVKTSALEGTDQNNSTRGEIPVMDAYQMRRMFQCDPSQLPAEVAPSPQTSTDLHVMYASEHLSGSKSQACAPQPTQTVHQSRNEKDGRRNSVISDKISKTSQGNKSIVEVPQKDANVLATNKEAVERSSHYDSNSTNYFCQPEKDFSEQQTEKLATPIHNQLMATCNQPGTIVSSNLKGPKIDELPEIIWNQPLLENESTRLTNKEMRNKSDTLTSLFSESPFDATNLHNEETINLKLRQSNQRTGRCTRTEVTSWKRVPLTNELSYHQGSESSDCFAKHAKPASVIQKSRTTHQFDNWSSESDEERGDVYHRLSEAEEEQET</sequence>
<dbReference type="OMA" id="HTNETYE"/>
<name>A0A3P6SES3_LITSI</name>
<evidence type="ECO:0000256" key="1">
    <source>
        <dbReference type="SAM" id="MobiDB-lite"/>
    </source>
</evidence>
<evidence type="ECO:0000313" key="3">
    <source>
        <dbReference type="EMBL" id="VDK70279.1"/>
    </source>
</evidence>
<evidence type="ECO:0000313" key="4">
    <source>
        <dbReference type="Proteomes" id="UP000277928"/>
    </source>
</evidence>
<proteinExistence type="predicted"/>
<dbReference type="OrthoDB" id="5831564at2759"/>
<organism evidence="3 4">
    <name type="scientific">Litomosoides sigmodontis</name>
    <name type="common">Filarial nematode worm</name>
    <dbReference type="NCBI Taxonomy" id="42156"/>
    <lineage>
        <taxon>Eukaryota</taxon>
        <taxon>Metazoa</taxon>
        <taxon>Ecdysozoa</taxon>
        <taxon>Nematoda</taxon>
        <taxon>Chromadorea</taxon>
        <taxon>Rhabditida</taxon>
        <taxon>Spirurina</taxon>
        <taxon>Spiruromorpha</taxon>
        <taxon>Filarioidea</taxon>
        <taxon>Onchocercidae</taxon>
        <taxon>Litomosoides</taxon>
    </lineage>
</organism>
<keyword evidence="2" id="KW-1133">Transmembrane helix</keyword>
<keyword evidence="4" id="KW-1185">Reference proteome</keyword>
<dbReference type="AlphaFoldDB" id="A0A3P6SES3"/>
<feature type="region of interest" description="Disordered" evidence="1">
    <location>
        <begin position="472"/>
        <end position="527"/>
    </location>
</feature>
<feature type="transmembrane region" description="Helical" evidence="2">
    <location>
        <begin position="137"/>
        <end position="159"/>
    </location>
</feature>
<keyword evidence="2" id="KW-0812">Transmembrane</keyword>
<feature type="compositionally biased region" description="Polar residues" evidence="1">
    <location>
        <begin position="267"/>
        <end position="284"/>
    </location>
</feature>
<evidence type="ECO:0000256" key="2">
    <source>
        <dbReference type="SAM" id="Phobius"/>
    </source>
</evidence>
<gene>
    <name evidence="3" type="ORF">NLS_LOCUS1057</name>
</gene>
<feature type="region of interest" description="Disordered" evidence="1">
    <location>
        <begin position="267"/>
        <end position="309"/>
    </location>
</feature>
<reference evidence="3 4" key="1">
    <citation type="submission" date="2018-08" db="EMBL/GenBank/DDBJ databases">
        <authorList>
            <person name="Laetsch R D."/>
            <person name="Stevens L."/>
            <person name="Kumar S."/>
            <person name="Blaxter L. M."/>
        </authorList>
    </citation>
    <scope>NUCLEOTIDE SEQUENCE [LARGE SCALE GENOMIC DNA]</scope>
</reference>